<sequence length="108" mass="12511">MNYDEIVTMLEEAGLPVAYDHFAEGESPDPPFICFLFPGTDNIFADNVVWQKVDELNIELYTDKKDPDTESKIEDILTSHELPYEKSEVWIEDEKMYEVLYQTQIIGG</sequence>
<gene>
    <name evidence="1" type="ORF">EDD59_10691</name>
</gene>
<reference evidence="1 2" key="1">
    <citation type="submission" date="2019-03" db="EMBL/GenBank/DDBJ databases">
        <title>Genomic Encyclopedia of Type Strains, Phase IV (KMG-IV): sequencing the most valuable type-strain genomes for metagenomic binning, comparative biology and taxonomic classification.</title>
        <authorList>
            <person name="Goeker M."/>
        </authorList>
    </citation>
    <scope>NUCLEOTIDE SEQUENCE [LARGE SCALE GENOMIC DNA]</scope>
    <source>
        <strain evidence="1 2">DSM 29489</strain>
    </source>
</reference>
<protein>
    <submittedName>
        <fullName evidence="1">Uncharacterized protein</fullName>
    </submittedName>
</protein>
<accession>A0A4R3KB87</accession>
<dbReference type="AlphaFoldDB" id="A0A4R3KB87"/>
<organism evidence="1 2">
    <name type="scientific">Muricomes intestini</name>
    <dbReference type="NCBI Taxonomy" id="1796634"/>
    <lineage>
        <taxon>Bacteria</taxon>
        <taxon>Bacillati</taxon>
        <taxon>Bacillota</taxon>
        <taxon>Clostridia</taxon>
        <taxon>Lachnospirales</taxon>
        <taxon>Lachnospiraceae</taxon>
        <taxon>Muricomes</taxon>
    </lineage>
</organism>
<evidence type="ECO:0000313" key="1">
    <source>
        <dbReference type="EMBL" id="TCS80265.1"/>
    </source>
</evidence>
<dbReference type="OrthoDB" id="2061576at2"/>
<dbReference type="RefSeq" id="WP_086035049.1">
    <property type="nucleotide sequence ID" value="NZ_SLZZ01000006.1"/>
</dbReference>
<dbReference type="Proteomes" id="UP000295726">
    <property type="component" value="Unassembled WGS sequence"/>
</dbReference>
<comment type="caution">
    <text evidence="1">The sequence shown here is derived from an EMBL/GenBank/DDBJ whole genome shotgun (WGS) entry which is preliminary data.</text>
</comment>
<evidence type="ECO:0000313" key="2">
    <source>
        <dbReference type="Proteomes" id="UP000295726"/>
    </source>
</evidence>
<keyword evidence="2" id="KW-1185">Reference proteome</keyword>
<name>A0A4R3KB87_9FIRM</name>
<dbReference type="EMBL" id="SLZZ01000006">
    <property type="protein sequence ID" value="TCS80265.1"/>
    <property type="molecule type" value="Genomic_DNA"/>
</dbReference>
<proteinExistence type="predicted"/>